<sequence length="122" mass="13416">MARNVLGEELVACSYDPLTGFFRDGCCHTRADDSGSHVICAKVTADFLAFSMQRGNDLSTPNPDARFRGLRPGDRWCLCALRWKEALDAGVAPPVVLQSTHERALEFVTLEQLQAHALQKVG</sequence>
<gene>
    <name evidence="1" type="ORF">A4W93_10315</name>
</gene>
<dbReference type="Proteomes" id="UP000193427">
    <property type="component" value="Chromosome"/>
</dbReference>
<dbReference type="RefSeq" id="WP_085750533.1">
    <property type="nucleotide sequence ID" value="NZ_BSPR01000014.1"/>
</dbReference>
<proteinExistence type="predicted"/>
<dbReference type="AlphaFoldDB" id="A0A1W6L7Q9"/>
<dbReference type="KEGG" id="rgu:A4W93_10315"/>
<name>A0A1W6L7Q9_9BURK</name>
<protein>
    <submittedName>
        <fullName evidence="1">Uncharacterized protein</fullName>
    </submittedName>
</protein>
<dbReference type="Pfam" id="PF09996">
    <property type="entry name" value="DUF2237"/>
    <property type="match status" value="1"/>
</dbReference>
<accession>A0A1W6L7Q9</accession>
<evidence type="ECO:0000313" key="1">
    <source>
        <dbReference type="EMBL" id="ARN20262.1"/>
    </source>
</evidence>
<dbReference type="PANTHER" id="PTHR37466">
    <property type="entry name" value="SLR1628 PROTEIN"/>
    <property type="match status" value="1"/>
</dbReference>
<dbReference type="EMBL" id="CP015118">
    <property type="protein sequence ID" value="ARN20262.1"/>
    <property type="molecule type" value="Genomic_DNA"/>
</dbReference>
<evidence type="ECO:0000313" key="2">
    <source>
        <dbReference type="Proteomes" id="UP000193427"/>
    </source>
</evidence>
<dbReference type="InterPro" id="IPR018714">
    <property type="entry name" value="DUF2237"/>
</dbReference>
<dbReference type="OrthoDB" id="9792525at2"/>
<dbReference type="PANTHER" id="PTHR37466:SF1">
    <property type="entry name" value="SLR1628 PROTEIN"/>
    <property type="match status" value="1"/>
</dbReference>
<reference evidence="1 2" key="1">
    <citation type="submission" date="2016-04" db="EMBL/GenBank/DDBJ databases">
        <title>Complete genome sequence of natural rubber-degrading, novel Gram-negative bacterium, Rhizobacter gummiphilus strain NS21.</title>
        <authorList>
            <person name="Tabata M."/>
            <person name="Kasai D."/>
            <person name="Fukuda M."/>
        </authorList>
    </citation>
    <scope>NUCLEOTIDE SEQUENCE [LARGE SCALE GENOMIC DNA]</scope>
    <source>
        <strain evidence="1 2">NS21</strain>
    </source>
</reference>
<dbReference type="STRING" id="946333.A4W93_10315"/>
<keyword evidence="2" id="KW-1185">Reference proteome</keyword>
<dbReference type="Gene3D" id="3.30.56.110">
    <property type="entry name" value="Protein of unknown function DUF2237"/>
    <property type="match status" value="1"/>
</dbReference>
<organism evidence="1 2">
    <name type="scientific">Piscinibacter gummiphilus</name>
    <dbReference type="NCBI Taxonomy" id="946333"/>
    <lineage>
        <taxon>Bacteria</taxon>
        <taxon>Pseudomonadati</taxon>
        <taxon>Pseudomonadota</taxon>
        <taxon>Betaproteobacteria</taxon>
        <taxon>Burkholderiales</taxon>
        <taxon>Sphaerotilaceae</taxon>
        <taxon>Piscinibacter</taxon>
    </lineage>
</organism>